<dbReference type="RefSeq" id="WP_281144778.1">
    <property type="nucleotide sequence ID" value="NZ_CP123967.1"/>
</dbReference>
<gene>
    <name evidence="3" type="ORF">QH948_13100</name>
</gene>
<dbReference type="InterPro" id="IPR006342">
    <property type="entry name" value="FkbM_mtfrase"/>
</dbReference>
<dbReference type="Proteomes" id="UP001244136">
    <property type="component" value="Chromosome"/>
</dbReference>
<accession>A0ABY8PXA3</accession>
<dbReference type="InterPro" id="IPR029063">
    <property type="entry name" value="SAM-dependent_MTases_sf"/>
</dbReference>
<name>A0ABY8PXA3_9ACTN</name>
<evidence type="ECO:0000256" key="1">
    <source>
        <dbReference type="SAM" id="Coils"/>
    </source>
</evidence>
<dbReference type="SUPFAM" id="SSF53335">
    <property type="entry name" value="S-adenosyl-L-methionine-dependent methyltransferases"/>
    <property type="match status" value="1"/>
</dbReference>
<keyword evidence="4" id="KW-1185">Reference proteome</keyword>
<sequence length="369" mass="40358">MAEVECRYGRTIYFSDQDARGRELARSNGVPYPNSLRLWELALGLVPEWDLVLDIGSNYGEMLAGIESVSASRVVAFEPNPLILPYLSATLSNLPWPVELADVAVGSQDAELVHLDVDAEWSGVTHLAPPGTDTGGELNRVTVSQVSLDSFCAPYPRSLCLKVDVEGYEMQVLSGGAGLIASADYAVVMIEILHMPVQDVLELARKYPLYLLDIPSQQLVRWNGADGYQLGRALHSGQLYRQDALLIAGARGADLDADLRETTDTTAAREERLTAANRGRVAEVERLRGKLAEAEAALGVARAENATLASQRDEALAHLTELRQQHESLEADLRRTFSLRAVLPSTNPAFGEIHDGLIEFAENLRTRRS</sequence>
<dbReference type="NCBIfam" id="TIGR01444">
    <property type="entry name" value="fkbM_fam"/>
    <property type="match status" value="1"/>
</dbReference>
<feature type="domain" description="Methyltransferase FkbM" evidence="2">
    <location>
        <begin position="54"/>
        <end position="196"/>
    </location>
</feature>
<evidence type="ECO:0000313" key="3">
    <source>
        <dbReference type="EMBL" id="WGT47037.1"/>
    </source>
</evidence>
<organism evidence="3 4">
    <name type="scientific">Tessaracoccus lacteus</name>
    <dbReference type="NCBI Taxonomy" id="3041766"/>
    <lineage>
        <taxon>Bacteria</taxon>
        <taxon>Bacillati</taxon>
        <taxon>Actinomycetota</taxon>
        <taxon>Actinomycetes</taxon>
        <taxon>Propionibacteriales</taxon>
        <taxon>Propionibacteriaceae</taxon>
        <taxon>Tessaracoccus</taxon>
    </lineage>
</organism>
<keyword evidence="1" id="KW-0175">Coiled coil</keyword>
<dbReference type="EMBL" id="CP123967">
    <property type="protein sequence ID" value="WGT47037.1"/>
    <property type="molecule type" value="Genomic_DNA"/>
</dbReference>
<proteinExistence type="predicted"/>
<dbReference type="GO" id="GO:0008168">
    <property type="term" value="F:methyltransferase activity"/>
    <property type="evidence" value="ECO:0007669"/>
    <property type="project" value="UniProtKB-KW"/>
</dbReference>
<dbReference type="PANTHER" id="PTHR34203:SF13">
    <property type="entry name" value="EXPRESSED PROTEIN"/>
    <property type="match status" value="1"/>
</dbReference>
<dbReference type="PANTHER" id="PTHR34203">
    <property type="entry name" value="METHYLTRANSFERASE, FKBM FAMILY PROTEIN"/>
    <property type="match status" value="1"/>
</dbReference>
<keyword evidence="3" id="KW-0808">Transferase</keyword>
<protein>
    <submittedName>
        <fullName evidence="3">FkbM family methyltransferase</fullName>
    </submittedName>
</protein>
<dbReference type="Pfam" id="PF05050">
    <property type="entry name" value="Methyltransf_21"/>
    <property type="match status" value="1"/>
</dbReference>
<dbReference type="InterPro" id="IPR052514">
    <property type="entry name" value="SAM-dependent_MTase"/>
</dbReference>
<feature type="coiled-coil region" evidence="1">
    <location>
        <begin position="284"/>
        <end position="339"/>
    </location>
</feature>
<evidence type="ECO:0000259" key="2">
    <source>
        <dbReference type="Pfam" id="PF05050"/>
    </source>
</evidence>
<evidence type="ECO:0000313" key="4">
    <source>
        <dbReference type="Proteomes" id="UP001244136"/>
    </source>
</evidence>
<dbReference type="GO" id="GO:0032259">
    <property type="term" value="P:methylation"/>
    <property type="evidence" value="ECO:0007669"/>
    <property type="project" value="UniProtKB-KW"/>
</dbReference>
<dbReference type="Gene3D" id="3.40.50.150">
    <property type="entry name" value="Vaccinia Virus protein VP39"/>
    <property type="match status" value="1"/>
</dbReference>
<keyword evidence="3" id="KW-0489">Methyltransferase</keyword>
<reference evidence="3 4" key="1">
    <citation type="journal article" date="2008" name="Int. J. Syst. Evol. Microbiol.">
        <title>Tessaracoccus flavescens sp. nov., isolated from marine sediment.</title>
        <authorList>
            <person name="Lee D.W."/>
            <person name="Lee S.D."/>
        </authorList>
    </citation>
    <scope>NUCLEOTIDE SEQUENCE [LARGE SCALE GENOMIC DNA]</scope>
    <source>
        <strain evidence="3 4">T21</strain>
    </source>
</reference>